<dbReference type="AlphaFoldDB" id="A0A1T4Y1A5"/>
<dbReference type="EMBL" id="FUYC01000023">
    <property type="protein sequence ID" value="SKA95413.1"/>
    <property type="molecule type" value="Genomic_DNA"/>
</dbReference>
<dbReference type="RefSeq" id="WP_078718201.1">
    <property type="nucleotide sequence ID" value="NZ_FUYC01000023.1"/>
</dbReference>
<dbReference type="Proteomes" id="UP000190027">
    <property type="component" value="Unassembled WGS sequence"/>
</dbReference>
<reference evidence="1 2" key="1">
    <citation type="submission" date="2017-02" db="EMBL/GenBank/DDBJ databases">
        <authorList>
            <person name="Peterson S.W."/>
        </authorList>
    </citation>
    <scope>NUCLEOTIDE SEQUENCE [LARGE SCALE GENOMIC DNA]</scope>
    <source>
        <strain evidence="1 2">DSM 16080</strain>
    </source>
</reference>
<accession>A0A1T4Y1A5</accession>
<keyword evidence="2" id="KW-1185">Reference proteome</keyword>
<evidence type="ECO:0000313" key="2">
    <source>
        <dbReference type="Proteomes" id="UP000190027"/>
    </source>
</evidence>
<protein>
    <submittedName>
        <fullName evidence="1">Uncharacterized protein</fullName>
    </submittedName>
</protein>
<organism evidence="1 2">
    <name type="scientific">Paucidesulfovibrio gracilis DSM 16080</name>
    <dbReference type="NCBI Taxonomy" id="1121449"/>
    <lineage>
        <taxon>Bacteria</taxon>
        <taxon>Pseudomonadati</taxon>
        <taxon>Thermodesulfobacteriota</taxon>
        <taxon>Desulfovibrionia</taxon>
        <taxon>Desulfovibrionales</taxon>
        <taxon>Desulfovibrionaceae</taxon>
        <taxon>Paucidesulfovibrio</taxon>
    </lineage>
</organism>
<evidence type="ECO:0000313" key="1">
    <source>
        <dbReference type="EMBL" id="SKA95413.1"/>
    </source>
</evidence>
<name>A0A1T4Y1A5_9BACT</name>
<dbReference type="STRING" id="1121449.SAMN02745704_02660"/>
<proteinExistence type="predicted"/>
<gene>
    <name evidence="1" type="ORF">SAMN02745704_02660</name>
</gene>
<dbReference type="OrthoDB" id="5396767at2"/>
<sequence length="212" mass="22974">MDVIGKIEIRLPSAFSGSLLGVFGHGVLFPCGAGETVQSVLRNRLRLDAGYIEQRIRTVFVNGSPVDELEQAVLGDGDELALAGALPGLVGICMGRCSPVAGFRQGITYAAGEEERSAGLIRLKLFNTVAVEIGRRVLEQGVLLDLQKILRMLSTIGSDRRLSDTPQGSDWECVCFDDNRDEVVSVQEAAKRLEDLPATKDQGMWVVVRSVM</sequence>